<dbReference type="AlphaFoldDB" id="A0A9W9J4I0"/>
<dbReference type="EMBL" id="JAPQKP010000005">
    <property type="protein sequence ID" value="KAJ5188190.1"/>
    <property type="molecule type" value="Genomic_DNA"/>
</dbReference>
<organism evidence="1 2">
    <name type="scientific">Penicillium cf. griseofulvum</name>
    <dbReference type="NCBI Taxonomy" id="2972120"/>
    <lineage>
        <taxon>Eukaryota</taxon>
        <taxon>Fungi</taxon>
        <taxon>Dikarya</taxon>
        <taxon>Ascomycota</taxon>
        <taxon>Pezizomycotina</taxon>
        <taxon>Eurotiomycetes</taxon>
        <taxon>Eurotiomycetidae</taxon>
        <taxon>Eurotiales</taxon>
        <taxon>Aspergillaceae</taxon>
        <taxon>Penicillium</taxon>
    </lineage>
</organism>
<reference evidence="1" key="1">
    <citation type="submission" date="2022-11" db="EMBL/GenBank/DDBJ databases">
        <authorList>
            <person name="Petersen C."/>
        </authorList>
    </citation>
    <scope>NUCLEOTIDE SEQUENCE</scope>
    <source>
        <strain evidence="1">IBT 16849</strain>
    </source>
</reference>
<keyword evidence="2" id="KW-1185">Reference proteome</keyword>
<evidence type="ECO:0000313" key="1">
    <source>
        <dbReference type="EMBL" id="KAJ5188190.1"/>
    </source>
</evidence>
<reference evidence="1" key="2">
    <citation type="journal article" date="2023" name="IMA Fungus">
        <title>Comparative genomic study of the Penicillium genus elucidates a diverse pangenome and 15 lateral gene transfer events.</title>
        <authorList>
            <person name="Petersen C."/>
            <person name="Sorensen T."/>
            <person name="Nielsen M.R."/>
            <person name="Sondergaard T.E."/>
            <person name="Sorensen J.L."/>
            <person name="Fitzpatrick D.A."/>
            <person name="Frisvad J.C."/>
            <person name="Nielsen K.L."/>
        </authorList>
    </citation>
    <scope>NUCLEOTIDE SEQUENCE</scope>
    <source>
        <strain evidence="1">IBT 16849</strain>
    </source>
</reference>
<name>A0A9W9J4I0_9EURO</name>
<proteinExistence type="predicted"/>
<dbReference type="Proteomes" id="UP001150879">
    <property type="component" value="Unassembled WGS sequence"/>
</dbReference>
<protein>
    <submittedName>
        <fullName evidence="1">Uncharacterized protein</fullName>
    </submittedName>
</protein>
<accession>A0A9W9J4I0</accession>
<sequence>MDPETQEPHGFLKRLYQRVEAFEANHPLHDDLQWLGIQVSQVATVNETILFDPCFFRPHPERLLQKYPVDDDPY</sequence>
<dbReference type="OrthoDB" id="4453902at2759"/>
<gene>
    <name evidence="1" type="ORF">N7472_007204</name>
</gene>
<comment type="caution">
    <text evidence="1">The sequence shown here is derived from an EMBL/GenBank/DDBJ whole genome shotgun (WGS) entry which is preliminary data.</text>
</comment>
<evidence type="ECO:0000313" key="2">
    <source>
        <dbReference type="Proteomes" id="UP001150879"/>
    </source>
</evidence>